<feature type="binding site" evidence="14">
    <location>
        <begin position="19"/>
        <end position="21"/>
    </location>
    <ligand>
        <name>FMN</name>
        <dbReference type="ChEBI" id="CHEBI:58210"/>
    </ligand>
</feature>
<dbReference type="PIRSF" id="PIRSF006621">
    <property type="entry name" value="Dus"/>
    <property type="match status" value="1"/>
</dbReference>
<evidence type="ECO:0000256" key="2">
    <source>
        <dbReference type="ARBA" id="ARBA00002790"/>
    </source>
</evidence>
<sequence>MKPFKIGKVEIKTPLILAPMAGVTDLAFRVICKKFGCGMTVTEMISAKGLYYHDRKTSELMRIDETETPVGLQIFGSDPEIMGWAADYLDKQPHDILDINMGCPAPKIVKNGDGSALMKEPELAARVIRAVVEKTSKPVSVKIRAGWDLDSLNAVDLAKIAEDNGAKAITIHGRTREQFYSGKADWSVIKAVKEAVTIPVIGNGDIFEASDAREMFLRTGCDAVMIGRGAQGNPWLFHAIRSMIEEGAWIDLPQDGIKKAVKTTFEEHLKLAVQEKGERIAIKEMRKHAAWYTKGFLGSAKLRKKINMAESAEEMIELMNDCS</sequence>
<name>A0A1H3L019_9FIRM</name>
<evidence type="ECO:0000256" key="12">
    <source>
        <dbReference type="PIRNR" id="PIRNR006621"/>
    </source>
</evidence>
<feature type="binding site" evidence="14">
    <location>
        <position position="142"/>
    </location>
    <ligand>
        <name>FMN</name>
        <dbReference type="ChEBI" id="CHEBI:58210"/>
    </ligand>
</feature>
<evidence type="ECO:0000313" key="16">
    <source>
        <dbReference type="EMBL" id="SDY57690.1"/>
    </source>
</evidence>
<feature type="binding site" evidence="14">
    <location>
        <position position="172"/>
    </location>
    <ligand>
        <name>FMN</name>
        <dbReference type="ChEBI" id="CHEBI:58210"/>
    </ligand>
</feature>
<organism evidence="16 17">
    <name type="scientific">Tindallia californiensis</name>
    <dbReference type="NCBI Taxonomy" id="159292"/>
    <lineage>
        <taxon>Bacteria</taxon>
        <taxon>Bacillati</taxon>
        <taxon>Bacillota</taxon>
        <taxon>Clostridia</taxon>
        <taxon>Peptostreptococcales</taxon>
        <taxon>Tindalliaceae</taxon>
        <taxon>Tindallia</taxon>
    </lineage>
</organism>
<evidence type="ECO:0000256" key="9">
    <source>
        <dbReference type="ARBA" id="ARBA00023002"/>
    </source>
</evidence>
<comment type="catalytic activity">
    <reaction evidence="11">
        <text>a 5,6-dihydrouridine in tRNA + NAD(+) = a uridine in tRNA + NADH + H(+)</text>
        <dbReference type="Rhea" id="RHEA:54452"/>
        <dbReference type="Rhea" id="RHEA-COMP:13339"/>
        <dbReference type="Rhea" id="RHEA-COMP:13887"/>
        <dbReference type="ChEBI" id="CHEBI:15378"/>
        <dbReference type="ChEBI" id="CHEBI:57540"/>
        <dbReference type="ChEBI" id="CHEBI:57945"/>
        <dbReference type="ChEBI" id="CHEBI:65315"/>
        <dbReference type="ChEBI" id="CHEBI:74443"/>
    </reaction>
</comment>
<evidence type="ECO:0000256" key="8">
    <source>
        <dbReference type="ARBA" id="ARBA00022884"/>
    </source>
</evidence>
<dbReference type="Proteomes" id="UP000199230">
    <property type="component" value="Unassembled WGS sequence"/>
</dbReference>
<keyword evidence="8" id="KW-0694">RNA-binding</keyword>
<keyword evidence="14" id="KW-0547">Nucleotide-binding</keyword>
<feature type="active site" description="Proton donor" evidence="13">
    <location>
        <position position="103"/>
    </location>
</feature>
<dbReference type="AlphaFoldDB" id="A0A1H3L019"/>
<dbReference type="Pfam" id="PF01207">
    <property type="entry name" value="Dus"/>
    <property type="match status" value="1"/>
</dbReference>
<evidence type="ECO:0000256" key="14">
    <source>
        <dbReference type="PIRSR" id="PIRSR006621-2"/>
    </source>
</evidence>
<dbReference type="RefSeq" id="WP_278279995.1">
    <property type="nucleotide sequence ID" value="NZ_FNPV01000003.1"/>
</dbReference>
<dbReference type="Gene3D" id="3.20.20.70">
    <property type="entry name" value="Aldolase class I"/>
    <property type="match status" value="1"/>
</dbReference>
<evidence type="ECO:0000256" key="11">
    <source>
        <dbReference type="ARBA" id="ARBA00048802"/>
    </source>
</evidence>
<evidence type="ECO:0000256" key="13">
    <source>
        <dbReference type="PIRSR" id="PIRSR006621-1"/>
    </source>
</evidence>
<evidence type="ECO:0000256" key="10">
    <source>
        <dbReference type="ARBA" id="ARBA00048205"/>
    </source>
</evidence>
<keyword evidence="9 12" id="KW-0560">Oxidoreductase</keyword>
<dbReference type="GO" id="GO:0000049">
    <property type="term" value="F:tRNA binding"/>
    <property type="evidence" value="ECO:0007669"/>
    <property type="project" value="UniProtKB-KW"/>
</dbReference>
<feature type="binding site" evidence="14">
    <location>
        <begin position="227"/>
        <end position="228"/>
    </location>
    <ligand>
        <name>FMN</name>
        <dbReference type="ChEBI" id="CHEBI:58210"/>
    </ligand>
</feature>
<evidence type="ECO:0000256" key="7">
    <source>
        <dbReference type="ARBA" id="ARBA00022857"/>
    </source>
</evidence>
<dbReference type="STRING" id="159292.SAMN05192546_1034"/>
<dbReference type="InterPro" id="IPR035587">
    <property type="entry name" value="DUS-like_FMN-bd"/>
</dbReference>
<dbReference type="PANTHER" id="PTHR45846">
    <property type="entry name" value="TRNA-DIHYDROURIDINE(47) SYNTHASE [NAD(P)(+)]-LIKE"/>
    <property type="match status" value="1"/>
</dbReference>
<dbReference type="InterPro" id="IPR018517">
    <property type="entry name" value="tRNA_hU_synthase_CS"/>
</dbReference>
<dbReference type="SUPFAM" id="SSF51395">
    <property type="entry name" value="FMN-linked oxidoreductases"/>
    <property type="match status" value="1"/>
</dbReference>
<comment type="catalytic activity">
    <reaction evidence="10">
        <text>a 5,6-dihydrouridine in tRNA + NADP(+) = a uridine in tRNA + NADPH + H(+)</text>
        <dbReference type="Rhea" id="RHEA:23624"/>
        <dbReference type="Rhea" id="RHEA-COMP:13339"/>
        <dbReference type="Rhea" id="RHEA-COMP:13887"/>
        <dbReference type="ChEBI" id="CHEBI:15378"/>
        <dbReference type="ChEBI" id="CHEBI:57783"/>
        <dbReference type="ChEBI" id="CHEBI:58349"/>
        <dbReference type="ChEBI" id="CHEBI:65315"/>
        <dbReference type="ChEBI" id="CHEBI:74443"/>
    </reaction>
</comment>
<dbReference type="GO" id="GO:0017150">
    <property type="term" value="F:tRNA dihydrouridine synthase activity"/>
    <property type="evidence" value="ECO:0007669"/>
    <property type="project" value="InterPro"/>
</dbReference>
<dbReference type="InterPro" id="IPR013785">
    <property type="entry name" value="Aldolase_TIM"/>
</dbReference>
<accession>A0A1H3L019</accession>
<dbReference type="GO" id="GO:0050660">
    <property type="term" value="F:flavin adenine dinucleotide binding"/>
    <property type="evidence" value="ECO:0007669"/>
    <property type="project" value="InterPro"/>
</dbReference>
<proteinExistence type="inferred from homology"/>
<evidence type="ECO:0000256" key="5">
    <source>
        <dbReference type="ARBA" id="ARBA00022643"/>
    </source>
</evidence>
<dbReference type="InterPro" id="IPR004652">
    <property type="entry name" value="DusB-like"/>
</dbReference>
<gene>
    <name evidence="16" type="ORF">SAMN05192546_1034</name>
</gene>
<feature type="domain" description="DUS-like FMN-binding" evidence="15">
    <location>
        <begin position="16"/>
        <end position="316"/>
    </location>
</feature>
<evidence type="ECO:0000256" key="6">
    <source>
        <dbReference type="ARBA" id="ARBA00022694"/>
    </source>
</evidence>
<dbReference type="PROSITE" id="PS01136">
    <property type="entry name" value="UPF0034"/>
    <property type="match status" value="1"/>
</dbReference>
<evidence type="ECO:0000313" key="17">
    <source>
        <dbReference type="Proteomes" id="UP000199230"/>
    </source>
</evidence>
<protein>
    <recommendedName>
        <fullName evidence="12">tRNA-dihydrouridine synthase</fullName>
        <ecNumber evidence="12">1.3.1.-</ecNumber>
    </recommendedName>
</protein>
<evidence type="ECO:0000256" key="4">
    <source>
        <dbReference type="ARBA" id="ARBA00022630"/>
    </source>
</evidence>
<evidence type="ECO:0000256" key="3">
    <source>
        <dbReference type="ARBA" id="ARBA00022555"/>
    </source>
</evidence>
<evidence type="ECO:0000256" key="1">
    <source>
        <dbReference type="ARBA" id="ARBA00001917"/>
    </source>
</evidence>
<dbReference type="CDD" id="cd02801">
    <property type="entry name" value="DUS_like_FMN"/>
    <property type="match status" value="1"/>
</dbReference>
<dbReference type="InterPro" id="IPR024036">
    <property type="entry name" value="tRNA-dHydroUridine_Synthase_C"/>
</dbReference>
<comment type="function">
    <text evidence="2 12">Catalyzes the synthesis of 5,6-dihydrouridine (D), a modified base found in the D-loop of most tRNAs, via the reduction of the C5-C6 double bond in target uridines.</text>
</comment>
<keyword evidence="7" id="KW-0521">NADP</keyword>
<comment type="similarity">
    <text evidence="12">Belongs to the dus family.</text>
</comment>
<dbReference type="EMBL" id="FNPV01000003">
    <property type="protein sequence ID" value="SDY57690.1"/>
    <property type="molecule type" value="Genomic_DNA"/>
</dbReference>
<keyword evidence="17" id="KW-1185">Reference proteome</keyword>
<evidence type="ECO:0000259" key="15">
    <source>
        <dbReference type="Pfam" id="PF01207"/>
    </source>
</evidence>
<keyword evidence="3" id="KW-0820">tRNA-binding</keyword>
<dbReference type="PANTHER" id="PTHR45846:SF1">
    <property type="entry name" value="TRNA-DIHYDROURIDINE(47) SYNTHASE [NAD(P)(+)]-LIKE"/>
    <property type="match status" value="1"/>
</dbReference>
<dbReference type="Gene3D" id="1.10.1200.80">
    <property type="entry name" value="Putative flavin oxidoreducatase, domain 2"/>
    <property type="match status" value="1"/>
</dbReference>
<keyword evidence="4 12" id="KW-0285">Flavoprotein</keyword>
<dbReference type="EC" id="1.3.1.-" evidence="12"/>
<dbReference type="NCBIfam" id="TIGR00737">
    <property type="entry name" value="nifR3_yhdG"/>
    <property type="match status" value="1"/>
</dbReference>
<keyword evidence="6 12" id="KW-0819">tRNA processing</keyword>
<feature type="binding site" evidence="14">
    <location>
        <position position="73"/>
    </location>
    <ligand>
        <name>FMN</name>
        <dbReference type="ChEBI" id="CHEBI:58210"/>
    </ligand>
</feature>
<reference evidence="16 17" key="1">
    <citation type="submission" date="2016-10" db="EMBL/GenBank/DDBJ databases">
        <authorList>
            <person name="de Groot N.N."/>
        </authorList>
    </citation>
    <scope>NUCLEOTIDE SEQUENCE [LARGE SCALE GENOMIC DNA]</scope>
    <source>
        <strain evidence="16 17">APO</strain>
    </source>
</reference>
<comment type="cofactor">
    <cofactor evidence="1 12 14">
        <name>FMN</name>
        <dbReference type="ChEBI" id="CHEBI:58210"/>
    </cofactor>
</comment>
<dbReference type="InterPro" id="IPR001269">
    <property type="entry name" value="DUS_fam"/>
</dbReference>
<keyword evidence="5 12" id="KW-0288">FMN</keyword>